<sequence length="236" mass="26639">MSLFAKVLLRNLPQIGKQLCQQQQTQQTLTRLLHQTTPLLSVKIQQPAPDFKGIAVVGKEFKEIQLSDYNGKYLVLFFYPLDFTFVCPTEIISFSERIKEFKELNAEVVGVSVDSHFSHLVWANVDRKAGGLGGLDYPLLSDITKQISEKYGVLLESQGISLRGTFIIDPNGNVRQYSINDLPVGRSVDEVLRLIKAFQFVDEHGEVCPANWNPKTNPDTIKPDVNKAKEYFNKHG</sequence>
<comment type="similarity">
    <text evidence="1">Belongs to the peroxiredoxin family. AhpC/Prx1 subfamily.</text>
</comment>
<evidence type="ECO:0000256" key="6">
    <source>
        <dbReference type="ARBA" id="ARBA00023157"/>
    </source>
</evidence>
<evidence type="ECO:0000256" key="10">
    <source>
        <dbReference type="PIRSR" id="PIRSR000239-1"/>
    </source>
</evidence>
<dbReference type="EnsemblMetazoa" id="GAUT002371-RA">
    <property type="protein sequence ID" value="GAUT002371-PA"/>
    <property type="gene ID" value="GAUT002371"/>
</dbReference>
<dbReference type="InterPro" id="IPR013766">
    <property type="entry name" value="Thioredoxin_domain"/>
</dbReference>
<dbReference type="Pfam" id="PF10417">
    <property type="entry name" value="1-cysPrx_C"/>
    <property type="match status" value="1"/>
</dbReference>
<evidence type="ECO:0000256" key="1">
    <source>
        <dbReference type="ARBA" id="ARBA00009796"/>
    </source>
</evidence>
<keyword evidence="7 9" id="KW-0676">Redox-active center</keyword>
<dbReference type="GO" id="GO:0045454">
    <property type="term" value="P:cell redox homeostasis"/>
    <property type="evidence" value="ECO:0007669"/>
    <property type="project" value="TreeGrafter"/>
</dbReference>
<dbReference type="PIRSF" id="PIRSF000239">
    <property type="entry name" value="AHPC"/>
    <property type="match status" value="1"/>
</dbReference>
<evidence type="ECO:0000256" key="3">
    <source>
        <dbReference type="ARBA" id="ARBA00022559"/>
    </source>
</evidence>
<dbReference type="FunFam" id="3.40.30.10:FF:000003">
    <property type="entry name" value="Peroxiredoxin 1"/>
    <property type="match status" value="1"/>
</dbReference>
<dbReference type="GO" id="GO:0033554">
    <property type="term" value="P:cellular response to stress"/>
    <property type="evidence" value="ECO:0007669"/>
    <property type="project" value="TreeGrafter"/>
</dbReference>
<keyword evidence="4 9" id="KW-0049">Antioxidant</keyword>
<proteinExistence type="inferred from homology"/>
<dbReference type="InterPro" id="IPR024706">
    <property type="entry name" value="Peroxiredoxin_AhpC-typ"/>
</dbReference>
<evidence type="ECO:0000256" key="8">
    <source>
        <dbReference type="ARBA" id="ARBA00049091"/>
    </source>
</evidence>
<keyword evidence="3 9" id="KW-0575">Peroxidase</keyword>
<evidence type="ECO:0000259" key="11">
    <source>
        <dbReference type="PROSITE" id="PS51352"/>
    </source>
</evidence>
<accession>A0A1A9UEP1</accession>
<dbReference type="PANTHER" id="PTHR10681:SF128">
    <property type="entry name" value="THIOREDOXIN-DEPENDENT PEROXIDE REDUCTASE, MITOCHONDRIAL"/>
    <property type="match status" value="1"/>
</dbReference>
<feature type="active site" description="Cysteine sulfenic acid (-SOH) intermediate; for peroxidase activity" evidence="10">
    <location>
        <position position="87"/>
    </location>
</feature>
<dbReference type="InterPro" id="IPR036249">
    <property type="entry name" value="Thioredoxin-like_sf"/>
</dbReference>
<feature type="domain" description="Thioredoxin" evidence="11">
    <location>
        <begin position="42"/>
        <end position="200"/>
    </location>
</feature>
<evidence type="ECO:0000256" key="7">
    <source>
        <dbReference type="ARBA" id="ARBA00023284"/>
    </source>
</evidence>
<reference evidence="12" key="1">
    <citation type="submission" date="2020-05" db="UniProtKB">
        <authorList>
            <consortium name="EnsemblMetazoa"/>
        </authorList>
    </citation>
    <scope>IDENTIFICATION</scope>
    <source>
        <strain evidence="12">TTRI</strain>
    </source>
</reference>
<evidence type="ECO:0000313" key="13">
    <source>
        <dbReference type="Proteomes" id="UP000078200"/>
    </source>
</evidence>
<evidence type="ECO:0000256" key="2">
    <source>
        <dbReference type="ARBA" id="ARBA00013017"/>
    </source>
</evidence>
<comment type="catalytic activity">
    <reaction evidence="8">
        <text>a hydroperoxide + [thioredoxin]-dithiol = an alcohol + [thioredoxin]-disulfide + H2O</text>
        <dbReference type="Rhea" id="RHEA:62620"/>
        <dbReference type="Rhea" id="RHEA-COMP:10698"/>
        <dbReference type="Rhea" id="RHEA-COMP:10700"/>
        <dbReference type="ChEBI" id="CHEBI:15377"/>
        <dbReference type="ChEBI" id="CHEBI:29950"/>
        <dbReference type="ChEBI" id="CHEBI:30879"/>
        <dbReference type="ChEBI" id="CHEBI:35924"/>
        <dbReference type="ChEBI" id="CHEBI:50058"/>
        <dbReference type="EC" id="1.11.1.24"/>
    </reaction>
</comment>
<dbReference type="CDD" id="cd03015">
    <property type="entry name" value="PRX_Typ2cys"/>
    <property type="match status" value="1"/>
</dbReference>
<keyword evidence="5 9" id="KW-0560">Oxidoreductase</keyword>
<dbReference type="GO" id="GO:0008340">
    <property type="term" value="P:determination of adult lifespan"/>
    <property type="evidence" value="ECO:0007669"/>
    <property type="project" value="UniProtKB-ARBA"/>
</dbReference>
<dbReference type="STRING" id="7395.A0A1A9UEP1"/>
<dbReference type="Proteomes" id="UP000078200">
    <property type="component" value="Unassembled WGS sequence"/>
</dbReference>
<dbReference type="Gene3D" id="3.40.30.10">
    <property type="entry name" value="Glutaredoxin"/>
    <property type="match status" value="1"/>
</dbReference>
<evidence type="ECO:0000256" key="9">
    <source>
        <dbReference type="PIRNR" id="PIRNR000239"/>
    </source>
</evidence>
<dbReference type="GO" id="GO:0042744">
    <property type="term" value="P:hydrogen peroxide catabolic process"/>
    <property type="evidence" value="ECO:0007669"/>
    <property type="project" value="TreeGrafter"/>
</dbReference>
<dbReference type="InterPro" id="IPR019479">
    <property type="entry name" value="Peroxiredoxin_C"/>
</dbReference>
<evidence type="ECO:0000256" key="5">
    <source>
        <dbReference type="ARBA" id="ARBA00023002"/>
    </source>
</evidence>
<dbReference type="GO" id="GO:0005829">
    <property type="term" value="C:cytosol"/>
    <property type="evidence" value="ECO:0007669"/>
    <property type="project" value="TreeGrafter"/>
</dbReference>
<dbReference type="GO" id="GO:0008379">
    <property type="term" value="F:thioredoxin peroxidase activity"/>
    <property type="evidence" value="ECO:0007669"/>
    <property type="project" value="TreeGrafter"/>
</dbReference>
<keyword evidence="13" id="KW-1185">Reference proteome</keyword>
<protein>
    <recommendedName>
        <fullName evidence="2">thioredoxin-dependent peroxiredoxin</fullName>
        <ecNumber evidence="2">1.11.1.24</ecNumber>
    </recommendedName>
</protein>
<dbReference type="EC" id="1.11.1.24" evidence="2"/>
<organism evidence="12 13">
    <name type="scientific">Glossina austeni</name>
    <name type="common">Savannah tsetse fly</name>
    <dbReference type="NCBI Taxonomy" id="7395"/>
    <lineage>
        <taxon>Eukaryota</taxon>
        <taxon>Metazoa</taxon>
        <taxon>Ecdysozoa</taxon>
        <taxon>Arthropoda</taxon>
        <taxon>Hexapoda</taxon>
        <taxon>Insecta</taxon>
        <taxon>Pterygota</taxon>
        <taxon>Neoptera</taxon>
        <taxon>Endopterygota</taxon>
        <taxon>Diptera</taxon>
        <taxon>Brachycera</taxon>
        <taxon>Muscomorpha</taxon>
        <taxon>Hippoboscoidea</taxon>
        <taxon>Glossinidae</taxon>
        <taxon>Glossina</taxon>
    </lineage>
</organism>
<dbReference type="SUPFAM" id="SSF52833">
    <property type="entry name" value="Thioredoxin-like"/>
    <property type="match status" value="1"/>
</dbReference>
<dbReference type="VEuPathDB" id="VectorBase:GAUT002371"/>
<dbReference type="PANTHER" id="PTHR10681">
    <property type="entry name" value="THIOREDOXIN PEROXIDASE"/>
    <property type="match status" value="1"/>
</dbReference>
<dbReference type="GO" id="GO:0005739">
    <property type="term" value="C:mitochondrion"/>
    <property type="evidence" value="ECO:0007669"/>
    <property type="project" value="TreeGrafter"/>
</dbReference>
<dbReference type="Pfam" id="PF00578">
    <property type="entry name" value="AhpC-TSA"/>
    <property type="match status" value="1"/>
</dbReference>
<name>A0A1A9UEP1_GLOAU</name>
<evidence type="ECO:0000256" key="4">
    <source>
        <dbReference type="ARBA" id="ARBA00022862"/>
    </source>
</evidence>
<dbReference type="AlphaFoldDB" id="A0A1A9UEP1"/>
<comment type="function">
    <text evidence="9">Thiol-specific peroxidase that catalyzes the reduction of hydrogen peroxide and organic hydroperoxides to water and alcohols, respectively.</text>
</comment>
<keyword evidence="6" id="KW-1015">Disulfide bond</keyword>
<dbReference type="InterPro" id="IPR050217">
    <property type="entry name" value="Peroxiredoxin"/>
</dbReference>
<dbReference type="InterPro" id="IPR000866">
    <property type="entry name" value="AhpC/TSA"/>
</dbReference>
<dbReference type="GO" id="GO:0006979">
    <property type="term" value="P:response to oxidative stress"/>
    <property type="evidence" value="ECO:0007669"/>
    <property type="project" value="TreeGrafter"/>
</dbReference>
<evidence type="ECO:0000313" key="12">
    <source>
        <dbReference type="EnsemblMetazoa" id="GAUT002371-PA"/>
    </source>
</evidence>
<dbReference type="PROSITE" id="PS51352">
    <property type="entry name" value="THIOREDOXIN_2"/>
    <property type="match status" value="1"/>
</dbReference>